<dbReference type="PANTHER" id="PTHR12128">
    <property type="entry name" value="DIHYDRODIPICOLINATE SYNTHASE"/>
    <property type="match status" value="1"/>
</dbReference>
<keyword evidence="2" id="KW-1185">Reference proteome</keyword>
<dbReference type="GO" id="GO:0008840">
    <property type="term" value="F:4-hydroxy-tetrahydrodipicolinate synthase activity"/>
    <property type="evidence" value="ECO:0007669"/>
    <property type="project" value="TreeGrafter"/>
</dbReference>
<dbReference type="Pfam" id="PF00701">
    <property type="entry name" value="DHDPS"/>
    <property type="match status" value="1"/>
</dbReference>
<reference evidence="1 2" key="1">
    <citation type="journal article" date="2016" name="Genome Biol. Evol.">
        <title>Divergent and convergent evolution of fungal pathogenicity.</title>
        <authorList>
            <person name="Shang Y."/>
            <person name="Xiao G."/>
            <person name="Zheng P."/>
            <person name="Cen K."/>
            <person name="Zhan S."/>
            <person name="Wang C."/>
        </authorList>
    </citation>
    <scope>NUCLEOTIDE SEQUENCE [LARGE SCALE GENOMIC DNA]</scope>
    <source>
        <strain evidence="1 2">RCEF 264</strain>
    </source>
</reference>
<dbReference type="EMBL" id="AZHD01000005">
    <property type="protein sequence ID" value="OAA63763.1"/>
    <property type="molecule type" value="Genomic_DNA"/>
</dbReference>
<dbReference type="Gene3D" id="3.20.20.70">
    <property type="entry name" value="Aldolase class I"/>
    <property type="match status" value="1"/>
</dbReference>
<proteinExistence type="predicted"/>
<accession>A0A167WGI5</accession>
<dbReference type="SUPFAM" id="SSF51569">
    <property type="entry name" value="Aldolase"/>
    <property type="match status" value="1"/>
</dbReference>
<organism evidence="1 2">
    <name type="scientific">Niveomyces insectorum RCEF 264</name>
    <dbReference type="NCBI Taxonomy" id="1081102"/>
    <lineage>
        <taxon>Eukaryota</taxon>
        <taxon>Fungi</taxon>
        <taxon>Dikarya</taxon>
        <taxon>Ascomycota</taxon>
        <taxon>Pezizomycotina</taxon>
        <taxon>Sordariomycetes</taxon>
        <taxon>Hypocreomycetidae</taxon>
        <taxon>Hypocreales</taxon>
        <taxon>Cordycipitaceae</taxon>
        <taxon>Niveomyces</taxon>
    </lineage>
</organism>
<dbReference type="Proteomes" id="UP000076874">
    <property type="component" value="Unassembled WGS sequence"/>
</dbReference>
<dbReference type="InterPro" id="IPR002220">
    <property type="entry name" value="DapA-like"/>
</dbReference>
<sequence>MGSKIADAKARPLPEGVYTPVITIYEDTPEQNVDLAAMYKFTQYLATSGMHGLVYLGTNGEMALLTHEERKSIVTTAKKAVVDLGKPDYPVVAGISAQSTVETIQFAKEASEAGAGWGLLLPPSYWAKALGTEALIAYYRDVADTSPIPIIIYNFPGVTAGVDLDSDQLATLAQHPNIVGTKLTCGNVGKLTRLTSKFQPPYFGVYGGSSDYLLPTLHAGGNGCVTGMGNIFPKATSRVFDLWKAGRLDEARALQDLVANAEWACKKGLALTKYGAWWFLARRRLDIPNEKQFLMRRPYLALDAASKKWAIDTLRVLEDIESNLSQTVERTA</sequence>
<dbReference type="CDD" id="cd00408">
    <property type="entry name" value="DHDPS-like"/>
    <property type="match status" value="1"/>
</dbReference>
<comment type="caution">
    <text evidence="1">The sequence shown here is derived from an EMBL/GenBank/DDBJ whole genome shotgun (WGS) entry which is preliminary data.</text>
</comment>
<dbReference type="OrthoDB" id="191315at2759"/>
<dbReference type="SMART" id="SM01130">
    <property type="entry name" value="DHDPS"/>
    <property type="match status" value="1"/>
</dbReference>
<dbReference type="InterPro" id="IPR013785">
    <property type="entry name" value="Aldolase_TIM"/>
</dbReference>
<dbReference type="PRINTS" id="PR00146">
    <property type="entry name" value="DHPICSNTHASE"/>
</dbReference>
<dbReference type="AlphaFoldDB" id="A0A167WGI5"/>
<dbReference type="PANTHER" id="PTHR12128:SF47">
    <property type="entry name" value="DIHYDRODIPICOLINATE SYNTHASE-RELATED"/>
    <property type="match status" value="1"/>
</dbReference>
<evidence type="ECO:0000313" key="2">
    <source>
        <dbReference type="Proteomes" id="UP000076874"/>
    </source>
</evidence>
<dbReference type="STRING" id="1081102.A0A167WGI5"/>
<gene>
    <name evidence="1" type="ORF">SPI_03926</name>
</gene>
<name>A0A167WGI5_9HYPO</name>
<protein>
    <submittedName>
        <fullName evidence="1">Dihydrodipicolinate synthase</fullName>
    </submittedName>
</protein>
<evidence type="ECO:0000313" key="1">
    <source>
        <dbReference type="EMBL" id="OAA63763.1"/>
    </source>
</evidence>